<dbReference type="InterPro" id="IPR009081">
    <property type="entry name" value="PP-bd_ACP"/>
</dbReference>
<feature type="region of interest" description="Disordered" evidence="4">
    <location>
        <begin position="1230"/>
        <end position="1256"/>
    </location>
</feature>
<dbReference type="Gene3D" id="3.40.50.1820">
    <property type="entry name" value="alpha/beta hydrolase"/>
    <property type="match status" value="1"/>
</dbReference>
<proteinExistence type="predicted"/>
<evidence type="ECO:0000256" key="2">
    <source>
        <dbReference type="ARBA" id="ARBA00022553"/>
    </source>
</evidence>
<sequence length="1417" mass="150470">MVTSAIDLLTRFRRESTRRPERAAVVAPSESVTFGELGERVERTARVLGGAGAEPGTTVALDLPRGVDLVTAMLAVWRTGAAYVPLDPASSARRRRRLAEEAGARLVLTAGPDDFEWPEGTRRLVLAPGLGLPGSGAPAAGPVLASDVPYGAAALVVQASGGTGAPGVVTLTHRNTAHLVRAWEGYGVPAADGGGPPARVVWNASLDLDVSVRQWARVCRGDTLLLPSDEHRADPALFARFLQEYGATDLDSTPSHWESLRPHLLPGERETAPLRLFLGPEPVSRALWADLSRSAERGRVDAVVLYGPTECAAGSVAAPISGPVPLIGSPLPAVRAHVLDGALRPVAEGEPGELYLAGDGVALGYTGRPGPTAERFVADPHGPAGSRMYRTGDRVRRLPDGHLVPLGRVDDRIAPRDAAEAPTRPLLDLFEERAGSTPGATALVFGEDTVSYAELDARANRLAHVLVARGAGPETVVASALDRSVELVVTVLAVLKSGAAHLPVDPGYPERRVAHILGDTAPALLLADSGTVLPAGTSVPRVDVDDPGTGAALRRAPASGPPPGARRAEGDLPAYVIHTSGSTGLPKGVVVTRSGLAELAAHQRDTLAVDADSRVLQFASPGFDAFFWELAMALSAGAALVLAPARSLLPGPGLRRLIDEQRVTHATLPPSVLRVLPSDALPGVRVLVSAGEALDAAQQRRWAPGRTLINAYGPTETTVCATMSRPLAENAGTPPIGGAVRGTRLHVLDDALRPVPHGVVGELYVAGAGLARGYLGRPGLTAQRFVADPYGPAGTRMYRTGDLARRNPSGELEFAGRADDQVKVRGHRIEPGEIEARLAGHPGVSAAAVTVHEDRDGDRRLVAHVRREPTASARTGRRSDADRVADWRRVHDAVQADATTAFGEDFSGWNSGYDGSALPLEQLREWRDETVRSIRALRPRRILELGVGSGLLLSRLAPETEAYWGLDLSPRVIERLRRQVDERPDLAGRVVLHSRPADDHEGVPRGYFDLVVLNSVVQYFPSGRHLERVLRLAAAALRPHGSVFVGDVRHLGLAKSFHGAVAARSAGTAPGSAEHRRAVAHGLATEPELLVDPEFFRSLTVAAEGSEPRFATCDVRLKRGTHHNELTRYRYDVVLRPTDDARPRAGAVTELLWGADVHTLDGLADALRDRAREPTPVRVAGVPNARLAADLRLPGGSPGSGPDPEKLVRLGERLGYRVVVRWSAKAGPDHVDAEFSDGQRDFPAESGTEPMTDPERHVNAPYAASDDTELVRAVTAWAAAYLPAYMMPSAIVVLDEFPLTPHGKLDRAALPAPRVALRGTGRPPRTPQEAALCRMYAEVLGAGGAEAPHPVGIDDDFFELGGHSLLVTRLVSRVRAELGVELQVGTVFDAPTVAELATRLTGARRARPALRRMPRPG</sequence>
<dbReference type="InterPro" id="IPR045851">
    <property type="entry name" value="AMP-bd_C_sf"/>
</dbReference>
<feature type="domain" description="Carrier" evidence="5">
    <location>
        <begin position="1323"/>
        <end position="1404"/>
    </location>
</feature>
<dbReference type="PROSITE" id="PS50075">
    <property type="entry name" value="CARRIER"/>
    <property type="match status" value="1"/>
</dbReference>
<dbReference type="Gene3D" id="3.40.50.980">
    <property type="match status" value="2"/>
</dbReference>
<gene>
    <name evidence="6" type="ORF">OG814_03200</name>
</gene>
<keyword evidence="3" id="KW-0677">Repeat</keyword>
<dbReference type="InterPro" id="IPR029058">
    <property type="entry name" value="AB_hydrolase_fold"/>
</dbReference>
<dbReference type="Gene3D" id="2.30.38.10">
    <property type="entry name" value="Luciferase, Domain 3"/>
    <property type="match status" value="1"/>
</dbReference>
<dbReference type="InterPro" id="IPR006162">
    <property type="entry name" value="Ppantetheine_attach_site"/>
</dbReference>
<protein>
    <submittedName>
        <fullName evidence="6">Amino acid adenylation domain-containing protein</fullName>
    </submittedName>
</protein>
<feature type="compositionally biased region" description="Basic and acidic residues" evidence="4">
    <location>
        <begin position="1230"/>
        <end position="1243"/>
    </location>
</feature>
<dbReference type="SUPFAM" id="SSF56801">
    <property type="entry name" value="Acetyl-CoA synthetase-like"/>
    <property type="match status" value="2"/>
</dbReference>
<dbReference type="Gene3D" id="3.30.300.30">
    <property type="match status" value="2"/>
</dbReference>
<dbReference type="RefSeq" id="WP_406333339.1">
    <property type="nucleotide sequence ID" value="NZ_CP108188.1"/>
</dbReference>
<dbReference type="SUPFAM" id="SSF47336">
    <property type="entry name" value="ACP-like"/>
    <property type="match status" value="1"/>
</dbReference>
<dbReference type="InterPro" id="IPR020806">
    <property type="entry name" value="PKS_PP-bd"/>
</dbReference>
<dbReference type="Proteomes" id="UP001622594">
    <property type="component" value="Chromosome"/>
</dbReference>
<evidence type="ECO:0000313" key="7">
    <source>
        <dbReference type="Proteomes" id="UP001622594"/>
    </source>
</evidence>
<dbReference type="Pfam" id="PF08242">
    <property type="entry name" value="Methyltransf_12"/>
    <property type="match status" value="1"/>
</dbReference>
<evidence type="ECO:0000313" key="6">
    <source>
        <dbReference type="EMBL" id="WTR68337.1"/>
    </source>
</evidence>
<dbReference type="Pfam" id="PF00550">
    <property type="entry name" value="PP-binding"/>
    <property type="match status" value="1"/>
</dbReference>
<dbReference type="Gene3D" id="3.40.50.150">
    <property type="entry name" value="Vaccinia Virus protein VP39"/>
    <property type="match status" value="1"/>
</dbReference>
<dbReference type="Gene3D" id="3.40.50.12780">
    <property type="entry name" value="N-terminal domain of ligase-like"/>
    <property type="match status" value="1"/>
</dbReference>
<dbReference type="EMBL" id="CP108188">
    <property type="protein sequence ID" value="WTR68337.1"/>
    <property type="molecule type" value="Genomic_DNA"/>
</dbReference>
<evidence type="ECO:0000256" key="3">
    <source>
        <dbReference type="ARBA" id="ARBA00022737"/>
    </source>
</evidence>
<dbReference type="SUPFAM" id="SSF53335">
    <property type="entry name" value="S-adenosyl-L-methionine-dependent methyltransferases"/>
    <property type="match status" value="1"/>
</dbReference>
<dbReference type="PANTHER" id="PTHR45527">
    <property type="entry name" value="NONRIBOSOMAL PEPTIDE SYNTHETASE"/>
    <property type="match status" value="1"/>
</dbReference>
<evidence type="ECO:0000256" key="1">
    <source>
        <dbReference type="ARBA" id="ARBA00022450"/>
    </source>
</evidence>
<dbReference type="SMART" id="SM00823">
    <property type="entry name" value="PKS_PP"/>
    <property type="match status" value="1"/>
</dbReference>
<dbReference type="InterPro" id="IPR013217">
    <property type="entry name" value="Methyltransf_12"/>
</dbReference>
<reference evidence="6 7" key="1">
    <citation type="submission" date="2022-10" db="EMBL/GenBank/DDBJ databases">
        <title>The complete genomes of actinobacterial strains from the NBC collection.</title>
        <authorList>
            <person name="Joergensen T.S."/>
            <person name="Alvarez Arevalo M."/>
            <person name="Sterndorff E.B."/>
            <person name="Faurdal D."/>
            <person name="Vuksanovic O."/>
            <person name="Mourched A.-S."/>
            <person name="Charusanti P."/>
            <person name="Shaw S."/>
            <person name="Blin K."/>
            <person name="Weber T."/>
        </authorList>
    </citation>
    <scope>NUCLEOTIDE SEQUENCE [LARGE SCALE GENOMIC DNA]</scope>
    <source>
        <strain evidence="6 7">NBC_00123</strain>
    </source>
</reference>
<accession>A0ABZ1L1E3</accession>
<evidence type="ECO:0000259" key="5">
    <source>
        <dbReference type="PROSITE" id="PS50075"/>
    </source>
</evidence>
<dbReference type="PANTHER" id="PTHR45527:SF1">
    <property type="entry name" value="FATTY ACID SYNTHASE"/>
    <property type="match status" value="1"/>
</dbReference>
<dbReference type="InterPro" id="IPR010071">
    <property type="entry name" value="AA_adenyl_dom"/>
</dbReference>
<name>A0ABZ1L1E3_9ACTN</name>
<dbReference type="CDD" id="cd02440">
    <property type="entry name" value="AdoMet_MTases"/>
    <property type="match status" value="1"/>
</dbReference>
<dbReference type="InterPro" id="IPR029063">
    <property type="entry name" value="SAM-dependent_MTases_sf"/>
</dbReference>
<dbReference type="InterPro" id="IPR036736">
    <property type="entry name" value="ACP-like_sf"/>
</dbReference>
<dbReference type="PROSITE" id="PS00455">
    <property type="entry name" value="AMP_BINDING"/>
    <property type="match status" value="1"/>
</dbReference>
<organism evidence="6 7">
    <name type="scientific">Streptomyces zaomyceticus</name>
    <dbReference type="NCBI Taxonomy" id="68286"/>
    <lineage>
        <taxon>Bacteria</taxon>
        <taxon>Bacillati</taxon>
        <taxon>Actinomycetota</taxon>
        <taxon>Actinomycetes</taxon>
        <taxon>Kitasatosporales</taxon>
        <taxon>Streptomycetaceae</taxon>
        <taxon>Streptomyces</taxon>
    </lineage>
</organism>
<feature type="region of interest" description="Disordered" evidence="4">
    <location>
        <begin position="537"/>
        <end position="567"/>
    </location>
</feature>
<keyword evidence="2" id="KW-0597">Phosphoprotein</keyword>
<evidence type="ECO:0000256" key="4">
    <source>
        <dbReference type="SAM" id="MobiDB-lite"/>
    </source>
</evidence>
<dbReference type="InterPro" id="IPR020845">
    <property type="entry name" value="AMP-binding_CS"/>
</dbReference>
<keyword evidence="1" id="KW-0596">Phosphopantetheine</keyword>
<keyword evidence="7" id="KW-1185">Reference proteome</keyword>
<dbReference type="InterPro" id="IPR000873">
    <property type="entry name" value="AMP-dep_synth/lig_dom"/>
</dbReference>
<dbReference type="NCBIfam" id="TIGR01733">
    <property type="entry name" value="AA-adenyl-dom"/>
    <property type="match status" value="1"/>
</dbReference>
<dbReference type="InterPro" id="IPR042099">
    <property type="entry name" value="ANL_N_sf"/>
</dbReference>
<dbReference type="PROSITE" id="PS00012">
    <property type="entry name" value="PHOSPHOPANTETHEINE"/>
    <property type="match status" value="1"/>
</dbReference>
<dbReference type="Pfam" id="PF00501">
    <property type="entry name" value="AMP-binding"/>
    <property type="match status" value="2"/>
</dbReference>